<evidence type="ECO:0000313" key="2">
    <source>
        <dbReference type="EMBL" id="MPC61957.1"/>
    </source>
</evidence>
<dbReference type="GO" id="GO:0005576">
    <property type="term" value="C:extracellular region"/>
    <property type="evidence" value="ECO:0007669"/>
    <property type="project" value="TreeGrafter"/>
</dbReference>
<protein>
    <submittedName>
        <fullName evidence="2">Chitinase-3-like protein 1</fullName>
    </submittedName>
</protein>
<dbReference type="Gene3D" id="3.10.50.10">
    <property type="match status" value="1"/>
</dbReference>
<dbReference type="GO" id="GO:0006032">
    <property type="term" value="P:chitin catabolic process"/>
    <property type="evidence" value="ECO:0007669"/>
    <property type="project" value="TreeGrafter"/>
</dbReference>
<dbReference type="Proteomes" id="UP000324222">
    <property type="component" value="Unassembled WGS sequence"/>
</dbReference>
<dbReference type="SMART" id="SM00636">
    <property type="entry name" value="Glyco_18"/>
    <property type="match status" value="1"/>
</dbReference>
<dbReference type="InterPro" id="IPR029070">
    <property type="entry name" value="Chitinase_insertion_sf"/>
</dbReference>
<dbReference type="InterPro" id="IPR011583">
    <property type="entry name" value="Chitinase_II/V-like_cat"/>
</dbReference>
<accession>A0A5B7GXW3</accession>
<dbReference type="PANTHER" id="PTHR11177">
    <property type="entry name" value="CHITINASE"/>
    <property type="match status" value="1"/>
</dbReference>
<dbReference type="EMBL" id="VSRR010019155">
    <property type="protein sequence ID" value="MPC61957.1"/>
    <property type="molecule type" value="Genomic_DNA"/>
</dbReference>
<organism evidence="2 3">
    <name type="scientific">Portunus trituberculatus</name>
    <name type="common">Swimming crab</name>
    <name type="synonym">Neptunus trituberculatus</name>
    <dbReference type="NCBI Taxonomy" id="210409"/>
    <lineage>
        <taxon>Eukaryota</taxon>
        <taxon>Metazoa</taxon>
        <taxon>Ecdysozoa</taxon>
        <taxon>Arthropoda</taxon>
        <taxon>Crustacea</taxon>
        <taxon>Multicrustacea</taxon>
        <taxon>Malacostraca</taxon>
        <taxon>Eumalacostraca</taxon>
        <taxon>Eucarida</taxon>
        <taxon>Decapoda</taxon>
        <taxon>Pleocyemata</taxon>
        <taxon>Brachyura</taxon>
        <taxon>Eubrachyura</taxon>
        <taxon>Portunoidea</taxon>
        <taxon>Portunidae</taxon>
        <taxon>Portuninae</taxon>
        <taxon>Portunus</taxon>
    </lineage>
</organism>
<dbReference type="PROSITE" id="PS51910">
    <property type="entry name" value="GH18_2"/>
    <property type="match status" value="1"/>
</dbReference>
<dbReference type="SUPFAM" id="SSF51445">
    <property type="entry name" value="(Trans)glycosidases"/>
    <property type="match status" value="1"/>
</dbReference>
<dbReference type="Gene3D" id="3.20.20.80">
    <property type="entry name" value="Glycosidases"/>
    <property type="match status" value="1"/>
</dbReference>
<dbReference type="SUPFAM" id="SSF54556">
    <property type="entry name" value="Chitinase insertion domain"/>
    <property type="match status" value="1"/>
</dbReference>
<sequence length="213" mass="24098">MMLSAAVSAGKSTIDAAYDVPGIAQYLDMVNLMSYDLHGHWNPYTHHQSGLYAHPQDKSDNLYFNQDFAVKYWIRKGMPANKITLGIPLYGRCWTLNGHDTGYYASASKHTGAGPYTKQQGILGYNEICEKISQGWTVVNDPAMNEPYAYSLRDNRTWCSYDDQNSVKTKARYAKSRGLAGMMVWSIDTDDIKGNHGRPFNLIKTMRETFNRS</sequence>
<dbReference type="InterPro" id="IPR050314">
    <property type="entry name" value="Glycosyl_Hydrlase_18"/>
</dbReference>
<dbReference type="FunFam" id="3.10.50.10:FF:000012">
    <property type="entry name" value="Chitinase 17"/>
    <property type="match status" value="1"/>
</dbReference>
<dbReference type="InterPro" id="IPR017853">
    <property type="entry name" value="GH"/>
</dbReference>
<dbReference type="GO" id="GO:0004568">
    <property type="term" value="F:chitinase activity"/>
    <property type="evidence" value="ECO:0007669"/>
    <property type="project" value="TreeGrafter"/>
</dbReference>
<dbReference type="GO" id="GO:0005975">
    <property type="term" value="P:carbohydrate metabolic process"/>
    <property type="evidence" value="ECO:0007669"/>
    <property type="project" value="InterPro"/>
</dbReference>
<comment type="caution">
    <text evidence="2">The sequence shown here is derived from an EMBL/GenBank/DDBJ whole genome shotgun (WGS) entry which is preliminary data.</text>
</comment>
<feature type="domain" description="GH18" evidence="1">
    <location>
        <begin position="1"/>
        <end position="213"/>
    </location>
</feature>
<name>A0A5B7GXW3_PORTR</name>
<evidence type="ECO:0000313" key="3">
    <source>
        <dbReference type="Proteomes" id="UP000324222"/>
    </source>
</evidence>
<dbReference type="OrthoDB" id="6352580at2759"/>
<dbReference type="InterPro" id="IPR001223">
    <property type="entry name" value="Glyco_hydro18_cat"/>
</dbReference>
<reference evidence="2 3" key="1">
    <citation type="submission" date="2019-05" db="EMBL/GenBank/DDBJ databases">
        <title>Another draft genome of Portunus trituberculatus and its Hox gene families provides insights of decapod evolution.</title>
        <authorList>
            <person name="Jeong J.-H."/>
            <person name="Song I."/>
            <person name="Kim S."/>
            <person name="Choi T."/>
            <person name="Kim D."/>
            <person name="Ryu S."/>
            <person name="Kim W."/>
        </authorList>
    </citation>
    <scope>NUCLEOTIDE SEQUENCE [LARGE SCALE GENOMIC DNA]</scope>
    <source>
        <tissue evidence="2">Muscle</tissue>
    </source>
</reference>
<dbReference type="AlphaFoldDB" id="A0A5B7GXW3"/>
<proteinExistence type="predicted"/>
<evidence type="ECO:0000259" key="1">
    <source>
        <dbReference type="PROSITE" id="PS51910"/>
    </source>
</evidence>
<gene>
    <name evidence="2" type="primary">CHI3L1_1</name>
    <name evidence="2" type="ORF">E2C01_056036</name>
</gene>
<keyword evidence="3" id="KW-1185">Reference proteome</keyword>
<dbReference type="Pfam" id="PF00704">
    <property type="entry name" value="Glyco_hydro_18"/>
    <property type="match status" value="1"/>
</dbReference>
<dbReference type="PANTHER" id="PTHR11177:SF360">
    <property type="entry name" value="CHITINASE 4-RELATED"/>
    <property type="match status" value="1"/>
</dbReference>
<dbReference type="GO" id="GO:0008061">
    <property type="term" value="F:chitin binding"/>
    <property type="evidence" value="ECO:0007669"/>
    <property type="project" value="InterPro"/>
</dbReference>